<reference evidence="6" key="1">
    <citation type="submission" date="2024-06" db="EMBL/GenBank/DDBJ databases">
        <title>Biodegradation of dimethachlon by Arthrobacter sp. K5: mechanistic insights and ecological implications.</title>
        <authorList>
            <person name="Hu S."/>
            <person name="Lu P."/>
        </authorList>
    </citation>
    <scope>NUCLEOTIDE SEQUENCE</scope>
    <source>
        <strain evidence="6">K5</strain>
    </source>
</reference>
<evidence type="ECO:0000256" key="4">
    <source>
        <dbReference type="SAM" id="MobiDB-lite"/>
    </source>
</evidence>
<dbReference type="CDD" id="cd16442">
    <property type="entry name" value="BPL"/>
    <property type="match status" value="1"/>
</dbReference>
<dbReference type="SUPFAM" id="SSF55681">
    <property type="entry name" value="Class II aaRS and biotin synthetases"/>
    <property type="match status" value="1"/>
</dbReference>
<evidence type="ECO:0000256" key="1">
    <source>
        <dbReference type="ARBA" id="ARBA00022598"/>
    </source>
</evidence>
<sequence length="347" mass="36258">MDAARPDDSRGPQENLTGAKGLPERPALDREALSDANFLAATGIAQLTVVETTGSTNADLLRAVTVDPRAWPDLAVLTAEHQTAARGRLDRAWEAPARSSVLVSLVLRPVNADGRPLPTQTYSWLSLLAAVALRDALNETAGIPADLKWPNDVLVRGGKIAGILAQLGPLGDGSVPPVILGTGLNVTLTEDELPVPTATSVQLQGAGTVDRTALLKSYLSRFCTLYRSFCNADGDATAGLAGGPSLHKRVETAMVTLGQQVRAQLPGDHEIIGHASRLDDSGSLLVVDASAHEHVVTAGDVVHLRPWSPERSAKHGADKHGADKDSADGRTSTHGSDKQGSGESGYA</sequence>
<keyword evidence="1 6" id="KW-0436">Ligase</keyword>
<dbReference type="InterPro" id="IPR003142">
    <property type="entry name" value="BPL_C"/>
</dbReference>
<evidence type="ECO:0000313" key="6">
    <source>
        <dbReference type="EMBL" id="XCH11275.1"/>
    </source>
</evidence>
<organism evidence="6">
    <name type="scientific">Arthrobacter sp. K5</name>
    <dbReference type="NCBI Taxonomy" id="2839623"/>
    <lineage>
        <taxon>Bacteria</taxon>
        <taxon>Bacillati</taxon>
        <taxon>Actinomycetota</taxon>
        <taxon>Actinomycetes</taxon>
        <taxon>Micrococcales</taxon>
        <taxon>Micrococcaceae</taxon>
        <taxon>Arthrobacter</taxon>
    </lineage>
</organism>
<dbReference type="Pfam" id="PF02237">
    <property type="entry name" value="BPL_C"/>
    <property type="match status" value="1"/>
</dbReference>
<dbReference type="EMBL" id="CP159279">
    <property type="protein sequence ID" value="XCH11275.1"/>
    <property type="molecule type" value="Genomic_DNA"/>
</dbReference>
<feature type="compositionally biased region" description="Basic and acidic residues" evidence="4">
    <location>
        <begin position="311"/>
        <end position="328"/>
    </location>
</feature>
<dbReference type="EC" id="6.3.4.15" evidence="3"/>
<feature type="region of interest" description="Disordered" evidence="4">
    <location>
        <begin position="306"/>
        <end position="347"/>
    </location>
</feature>
<accession>A0AAU8ERC8</accession>
<dbReference type="InterPro" id="IPR004143">
    <property type="entry name" value="BPL_LPL_catalytic"/>
</dbReference>
<dbReference type="GO" id="GO:0004077">
    <property type="term" value="F:biotin--[biotin carboxyl-carrier protein] ligase activity"/>
    <property type="evidence" value="ECO:0007669"/>
    <property type="project" value="UniProtKB-EC"/>
</dbReference>
<feature type="compositionally biased region" description="Polar residues" evidence="4">
    <location>
        <begin position="329"/>
        <end position="341"/>
    </location>
</feature>
<feature type="region of interest" description="Disordered" evidence="4">
    <location>
        <begin position="1"/>
        <end position="26"/>
    </location>
</feature>
<proteinExistence type="predicted"/>
<dbReference type="PROSITE" id="PS51733">
    <property type="entry name" value="BPL_LPL_CATALYTIC"/>
    <property type="match status" value="1"/>
</dbReference>
<gene>
    <name evidence="6" type="ORF">ABRP34_21210</name>
</gene>
<dbReference type="RefSeq" id="WP_353711680.1">
    <property type="nucleotide sequence ID" value="NZ_CP159279.1"/>
</dbReference>
<dbReference type="PANTHER" id="PTHR12835:SF5">
    <property type="entry name" value="BIOTIN--PROTEIN LIGASE"/>
    <property type="match status" value="1"/>
</dbReference>
<dbReference type="Gene3D" id="3.30.930.10">
    <property type="entry name" value="Bira Bifunctional Protein, Domain 2"/>
    <property type="match status" value="1"/>
</dbReference>
<dbReference type="Pfam" id="PF03099">
    <property type="entry name" value="BPL_LplA_LipB"/>
    <property type="match status" value="1"/>
</dbReference>
<protein>
    <recommendedName>
        <fullName evidence="3">biotin--[biotin carboxyl-carrier protein] ligase</fullName>
        <ecNumber evidence="3">6.3.4.15</ecNumber>
    </recommendedName>
</protein>
<dbReference type="PANTHER" id="PTHR12835">
    <property type="entry name" value="BIOTIN PROTEIN LIGASE"/>
    <property type="match status" value="1"/>
</dbReference>
<dbReference type="InterPro" id="IPR045864">
    <property type="entry name" value="aa-tRNA-synth_II/BPL/LPL"/>
</dbReference>
<dbReference type="Gene3D" id="2.30.30.100">
    <property type="match status" value="1"/>
</dbReference>
<evidence type="ECO:0000256" key="2">
    <source>
        <dbReference type="ARBA" id="ARBA00023267"/>
    </source>
</evidence>
<feature type="compositionally biased region" description="Basic and acidic residues" evidence="4">
    <location>
        <begin position="1"/>
        <end position="11"/>
    </location>
</feature>
<evidence type="ECO:0000256" key="3">
    <source>
        <dbReference type="ARBA" id="ARBA00024227"/>
    </source>
</evidence>
<feature type="domain" description="BPL/LPL catalytic" evidence="5">
    <location>
        <begin position="43"/>
        <end position="230"/>
    </location>
</feature>
<dbReference type="NCBIfam" id="TIGR00121">
    <property type="entry name" value="birA_ligase"/>
    <property type="match status" value="1"/>
</dbReference>
<dbReference type="InterPro" id="IPR004408">
    <property type="entry name" value="Biotin_CoA_COase_ligase"/>
</dbReference>
<dbReference type="GO" id="GO:0005737">
    <property type="term" value="C:cytoplasm"/>
    <property type="evidence" value="ECO:0007669"/>
    <property type="project" value="TreeGrafter"/>
</dbReference>
<name>A0AAU8ERC8_9MICC</name>
<evidence type="ECO:0000259" key="5">
    <source>
        <dbReference type="PROSITE" id="PS51733"/>
    </source>
</evidence>
<dbReference type="AlphaFoldDB" id="A0AAU8ERC8"/>
<keyword evidence="2" id="KW-0092">Biotin</keyword>